<gene>
    <name evidence="2" type="ORF">SAMN02745216_02539</name>
</gene>
<keyword evidence="3" id="KW-1185">Reference proteome</keyword>
<sequence>MAKKSKTTKSKSGKPDMKKRATMAFANHTLTEEDKDRIMENMMGLDPYPGGNEILYLEKEAFIIPRVLKRLHKKDRYHDFETLDPEKLDPLELVELPDGVLCLKHGYRRYRYMKREGITEFPCVIVGIAVCEPQVLMANLQDMSQFSKPMTNWERTQRLLKTSRHIHRVFGDRVCGHGGKRKGKKDWVSETALIYEQTGLGEDTVGELLRFGKRIGLLAVEGLAEYYPEGMGTKKTRRFSVKHKHLGKEIDQELKRLEEKRGCPLARKEKVKHAGLIAYNAFNADSEPSSGGKGKGGAPPPPPSNDTDGEPARDMNVPMEVCVYIAAAAEELRGNLAEGAVTDEGICERYERLDETVRLLGHILQELGIRQNRNGGNDE</sequence>
<evidence type="ECO:0000313" key="2">
    <source>
        <dbReference type="EMBL" id="SHJ91568.1"/>
    </source>
</evidence>
<dbReference type="EMBL" id="FQZU01000014">
    <property type="protein sequence ID" value="SHJ91568.1"/>
    <property type="molecule type" value="Genomic_DNA"/>
</dbReference>
<reference evidence="3" key="1">
    <citation type="submission" date="2016-11" db="EMBL/GenBank/DDBJ databases">
        <authorList>
            <person name="Varghese N."/>
            <person name="Submissions S."/>
        </authorList>
    </citation>
    <scope>NUCLEOTIDE SEQUENCE [LARGE SCALE GENOMIC DNA]</scope>
    <source>
        <strain evidence="3">DSM 16219</strain>
    </source>
</reference>
<name>A0A1M6N772_9BACT</name>
<dbReference type="AlphaFoldDB" id="A0A1M6N772"/>
<evidence type="ECO:0000256" key="1">
    <source>
        <dbReference type="SAM" id="MobiDB-lite"/>
    </source>
</evidence>
<feature type="region of interest" description="Disordered" evidence="1">
    <location>
        <begin position="283"/>
        <end position="314"/>
    </location>
</feature>
<feature type="region of interest" description="Disordered" evidence="1">
    <location>
        <begin position="1"/>
        <end position="21"/>
    </location>
</feature>
<dbReference type="Proteomes" id="UP000183994">
    <property type="component" value="Unassembled WGS sequence"/>
</dbReference>
<accession>A0A1M6N772</accession>
<organism evidence="2 3">
    <name type="scientific">Desulfatibacillum alkenivorans DSM 16219</name>
    <dbReference type="NCBI Taxonomy" id="1121393"/>
    <lineage>
        <taxon>Bacteria</taxon>
        <taxon>Pseudomonadati</taxon>
        <taxon>Thermodesulfobacteriota</taxon>
        <taxon>Desulfobacteria</taxon>
        <taxon>Desulfobacterales</taxon>
        <taxon>Desulfatibacillaceae</taxon>
        <taxon>Desulfatibacillum</taxon>
    </lineage>
</organism>
<evidence type="ECO:0000313" key="3">
    <source>
        <dbReference type="Proteomes" id="UP000183994"/>
    </source>
</evidence>
<proteinExistence type="predicted"/>
<protein>
    <submittedName>
        <fullName evidence="2">Uncharacterized protein</fullName>
    </submittedName>
</protein>
<dbReference type="RefSeq" id="WP_139264729.1">
    <property type="nucleotide sequence ID" value="NZ_FQZU01000014.1"/>
</dbReference>
<feature type="compositionally biased region" description="Basic residues" evidence="1">
    <location>
        <begin position="1"/>
        <end position="12"/>
    </location>
</feature>